<dbReference type="InterPro" id="IPR051906">
    <property type="entry name" value="TolC-like"/>
</dbReference>
<sequence length="403" mass="43815">MRFLTIFLFCCLPSSAVAQTFSELEGLLRDHPALAVYGYETEAALDRSRAATALPDPVVSLGVNNLPVSDPAFDRFLPTNRAIGVRQEFPNFAGRRARASQAEAMAGLSEAMQAARFSALRAELIVLLHEKERIAAERMLAEERREKYDRLSDVASAEISGGRPIVFRLAEIEAERAGVARQLAALLEAEAAADAALIDLVGFVPTIAAPTIEARVWDGDPASFHTVRVQMNDIERAEGAVSEARAAFRPNWGAQVTYQQREEGSGAPGEVFAGDDWVSGMVTMTVPLWAGRSQAPRLRAAKAEEAAARSSYLAAARSARARYEALHSQMESAKAQFSILEAEIAAVEDEIQSQLRTYESGVGDYAPIIDGEITLLRLETEIIRERTRAAQTAARLNSLLVTP</sequence>
<dbReference type="InterPro" id="IPR003423">
    <property type="entry name" value="OMP_efflux"/>
</dbReference>
<evidence type="ECO:0000256" key="1">
    <source>
        <dbReference type="ARBA" id="ARBA00004442"/>
    </source>
</evidence>
<keyword evidence="6" id="KW-0472">Membrane</keyword>
<dbReference type="PANTHER" id="PTHR30026:SF20">
    <property type="entry name" value="OUTER MEMBRANE PROTEIN TOLC"/>
    <property type="match status" value="1"/>
</dbReference>
<comment type="subcellular location">
    <subcellularLocation>
        <location evidence="1">Cell outer membrane</location>
    </subcellularLocation>
</comment>
<keyword evidence="4" id="KW-1134">Transmembrane beta strand</keyword>
<dbReference type="AlphaFoldDB" id="A0A7Y3RN21"/>
<keyword evidence="11" id="KW-1185">Reference proteome</keyword>
<protein>
    <submittedName>
        <fullName evidence="10">TolC family protein</fullName>
    </submittedName>
</protein>
<dbReference type="GO" id="GO:1990281">
    <property type="term" value="C:efflux pump complex"/>
    <property type="evidence" value="ECO:0007669"/>
    <property type="project" value="TreeGrafter"/>
</dbReference>
<dbReference type="GO" id="GO:0009279">
    <property type="term" value="C:cell outer membrane"/>
    <property type="evidence" value="ECO:0007669"/>
    <property type="project" value="UniProtKB-SubCell"/>
</dbReference>
<reference evidence="10 11" key="1">
    <citation type="submission" date="2020-05" db="EMBL/GenBank/DDBJ databases">
        <title>Parvularcula mediterraneae sp. nov., isolated from polypropylene straw from shallow seawater of the seashore of Laganas in Zakynthos island, Greece.</title>
        <authorList>
            <person name="Szabo I."/>
            <person name="Al-Omari J."/>
            <person name="Rado J."/>
            <person name="Szerdahelyi G.S."/>
        </authorList>
    </citation>
    <scope>NUCLEOTIDE SEQUENCE [LARGE SCALE GENOMIC DNA]</scope>
    <source>
        <strain evidence="10 11">ZS-1/3</strain>
    </source>
</reference>
<dbReference type="GO" id="GO:0015288">
    <property type="term" value="F:porin activity"/>
    <property type="evidence" value="ECO:0007669"/>
    <property type="project" value="TreeGrafter"/>
</dbReference>
<dbReference type="GO" id="GO:0015562">
    <property type="term" value="F:efflux transmembrane transporter activity"/>
    <property type="evidence" value="ECO:0007669"/>
    <property type="project" value="InterPro"/>
</dbReference>
<keyword evidence="3" id="KW-0813">Transport</keyword>
<evidence type="ECO:0000256" key="2">
    <source>
        <dbReference type="ARBA" id="ARBA00007613"/>
    </source>
</evidence>
<dbReference type="EMBL" id="JABFCX010000003">
    <property type="protein sequence ID" value="NNU17044.1"/>
    <property type="molecule type" value="Genomic_DNA"/>
</dbReference>
<evidence type="ECO:0000256" key="4">
    <source>
        <dbReference type="ARBA" id="ARBA00022452"/>
    </source>
</evidence>
<evidence type="ECO:0000256" key="5">
    <source>
        <dbReference type="ARBA" id="ARBA00022692"/>
    </source>
</evidence>
<evidence type="ECO:0000256" key="3">
    <source>
        <dbReference type="ARBA" id="ARBA00022448"/>
    </source>
</evidence>
<name>A0A7Y3RN21_9PROT</name>
<feature type="signal peptide" evidence="9">
    <location>
        <begin position="1"/>
        <end position="18"/>
    </location>
</feature>
<keyword evidence="7" id="KW-0998">Cell outer membrane</keyword>
<comment type="caution">
    <text evidence="10">The sequence shown here is derived from an EMBL/GenBank/DDBJ whole genome shotgun (WGS) entry which is preliminary data.</text>
</comment>
<evidence type="ECO:0000256" key="6">
    <source>
        <dbReference type="ARBA" id="ARBA00023136"/>
    </source>
</evidence>
<dbReference type="Proteomes" id="UP000536835">
    <property type="component" value="Unassembled WGS sequence"/>
</dbReference>
<evidence type="ECO:0000256" key="9">
    <source>
        <dbReference type="SAM" id="SignalP"/>
    </source>
</evidence>
<dbReference type="PANTHER" id="PTHR30026">
    <property type="entry name" value="OUTER MEMBRANE PROTEIN TOLC"/>
    <property type="match status" value="1"/>
</dbReference>
<dbReference type="Gene3D" id="1.20.1600.10">
    <property type="entry name" value="Outer membrane efflux proteins (OEP)"/>
    <property type="match status" value="1"/>
</dbReference>
<comment type="similarity">
    <text evidence="2">Belongs to the outer membrane factor (OMF) (TC 1.B.17) family.</text>
</comment>
<evidence type="ECO:0000313" key="10">
    <source>
        <dbReference type="EMBL" id="NNU17044.1"/>
    </source>
</evidence>
<feature type="chain" id="PRO_5031524235" evidence="9">
    <location>
        <begin position="19"/>
        <end position="403"/>
    </location>
</feature>
<gene>
    <name evidence="10" type="ORF">HK107_12000</name>
</gene>
<evidence type="ECO:0000313" key="11">
    <source>
        <dbReference type="Proteomes" id="UP000536835"/>
    </source>
</evidence>
<accession>A0A7Y3RN21</accession>
<feature type="coiled-coil region" evidence="8">
    <location>
        <begin position="316"/>
        <end position="357"/>
    </location>
</feature>
<dbReference type="Pfam" id="PF02321">
    <property type="entry name" value="OEP"/>
    <property type="match status" value="1"/>
</dbReference>
<organism evidence="10 11">
    <name type="scientific">Parvularcula mediterranea</name>
    <dbReference type="NCBI Taxonomy" id="2732508"/>
    <lineage>
        <taxon>Bacteria</taxon>
        <taxon>Pseudomonadati</taxon>
        <taxon>Pseudomonadota</taxon>
        <taxon>Alphaproteobacteria</taxon>
        <taxon>Parvularculales</taxon>
        <taxon>Parvularculaceae</taxon>
        <taxon>Parvularcula</taxon>
    </lineage>
</organism>
<proteinExistence type="inferred from homology"/>
<evidence type="ECO:0000256" key="7">
    <source>
        <dbReference type="ARBA" id="ARBA00023237"/>
    </source>
</evidence>
<keyword evidence="9" id="KW-0732">Signal</keyword>
<dbReference type="SUPFAM" id="SSF56954">
    <property type="entry name" value="Outer membrane efflux proteins (OEP)"/>
    <property type="match status" value="1"/>
</dbReference>
<evidence type="ECO:0000256" key="8">
    <source>
        <dbReference type="SAM" id="Coils"/>
    </source>
</evidence>
<keyword evidence="8" id="KW-0175">Coiled coil</keyword>
<keyword evidence="5" id="KW-0812">Transmembrane</keyword>
<dbReference type="RefSeq" id="WP_173200087.1">
    <property type="nucleotide sequence ID" value="NZ_JABFCX010000003.1"/>
</dbReference>